<comment type="pathway">
    <text evidence="2">Protein modification; protein glycosylation.</text>
</comment>
<dbReference type="PhylomeDB" id="Q54Z56"/>
<feature type="transmembrane region" description="Helical" evidence="14">
    <location>
        <begin position="361"/>
        <end position="384"/>
    </location>
</feature>
<dbReference type="GO" id="GO:0006488">
    <property type="term" value="P:dolichol-linked oligosaccharide biosynthetic process"/>
    <property type="evidence" value="ECO:0007669"/>
    <property type="project" value="UniProtKB-UniRule"/>
</dbReference>
<dbReference type="InterPro" id="IPR016900">
    <property type="entry name" value="Alg10"/>
</dbReference>
<comment type="caution">
    <text evidence="15">The sequence shown here is derived from an EMBL/GenBank/DDBJ whole genome shotgun (WGS) entry which is preliminary data.</text>
</comment>
<comment type="catalytic activity">
    <reaction evidence="13">
        <text>an alpha-D-Glc-(1-&gt;3)-alpha-D-Glc-(1-&gt;3)-alpha-D-Man-(1-&gt;2)-alpha-D-Man-(1-&gt;2)-alpha-D-Man-(1-&gt;3)-[alpha-D-Man-(1-&gt;2)-alpha-D-Man-(1-&gt;3)-[alpha-D-Man-(1-&gt;2)-alpha-D-Man-(1-&gt;6)]-alpha-D-Man-(1-&gt;6)]-beta-D-Man-(1-&gt;4)-beta-D-GlcNAc-(1-&gt;4)-alpha-D-GlcNAc-diphospho-di-trans,poly-cis-dolichol + a di-trans,poly-cis-dolichyl beta-D-glucosyl phosphate = a alpha-D-Glc-(1-&gt;2)-alpha-D-Glc-(1-&gt;3)-alpha-D-Glc-(1-&gt;3)-alpha-D-Man-(1-&gt;2)-alpha-D-Man-(1-&gt;2)-alpha-D-Man-(1-&gt;3)-[alpha-D-Man-(1-&gt;2)-alpha-D-Man-(1-&gt;3)-[alpha-D-Man-(1-&gt;2)-alpha-D-Man-(1-&gt;6)]-alpha-D-Man-(1-&gt;6)]-beta-D-Man-(1-&gt;4)-beta-D-GlcNAc-(1-&gt;4)-alpha-D-GlcNAc-diphospho-di-trans,poly-cis-dolichol + a di-trans,poly-cis-dolichyl phosphate + H(+)</text>
        <dbReference type="Rhea" id="RHEA:29543"/>
        <dbReference type="Rhea" id="RHEA-COMP:19498"/>
        <dbReference type="Rhea" id="RHEA-COMP:19502"/>
        <dbReference type="Rhea" id="RHEA-COMP:19512"/>
        <dbReference type="Rhea" id="RHEA-COMP:19522"/>
        <dbReference type="ChEBI" id="CHEBI:15378"/>
        <dbReference type="ChEBI" id="CHEBI:57525"/>
        <dbReference type="ChEBI" id="CHEBI:57683"/>
        <dbReference type="ChEBI" id="CHEBI:132522"/>
        <dbReference type="ChEBI" id="CHEBI:132523"/>
        <dbReference type="EC" id="2.4.1.256"/>
    </reaction>
    <physiologicalReaction direction="left-to-right" evidence="13">
        <dbReference type="Rhea" id="RHEA:29544"/>
    </physiologicalReaction>
</comment>
<feature type="transmembrane region" description="Helical" evidence="14">
    <location>
        <begin position="404"/>
        <end position="424"/>
    </location>
</feature>
<dbReference type="PaxDb" id="44689-DDB0231453"/>
<dbReference type="EMBL" id="AAFI02000022">
    <property type="protein sequence ID" value="EAL68582.1"/>
    <property type="molecule type" value="Genomic_DNA"/>
</dbReference>
<evidence type="ECO:0000256" key="12">
    <source>
        <dbReference type="ARBA" id="ARBA00044727"/>
    </source>
</evidence>
<dbReference type="PANTHER" id="PTHR12989:SF10">
    <property type="entry name" value="DOL-P-GLC:GLC(2)MAN(9)GLCNAC(2)-PP-DOL ALPHA-1,2-GLUCOSYLTRANSFERASE-RELATED"/>
    <property type="match status" value="1"/>
</dbReference>
<keyword evidence="8 14" id="KW-0812">Transmembrane</keyword>
<feature type="transmembrane region" description="Helical" evidence="14">
    <location>
        <begin position="431"/>
        <end position="450"/>
    </location>
</feature>
<evidence type="ECO:0000256" key="10">
    <source>
        <dbReference type="ARBA" id="ARBA00022989"/>
    </source>
</evidence>
<name>Q54Z56_DICDI</name>
<dbReference type="PIRSF" id="PIRSF028810">
    <property type="entry name" value="Alpha1_2_glucosyltferase_Alg10"/>
    <property type="match status" value="1"/>
</dbReference>
<evidence type="ECO:0000256" key="9">
    <source>
        <dbReference type="ARBA" id="ARBA00022824"/>
    </source>
</evidence>
<keyword evidence="16" id="KW-1185">Reference proteome</keyword>
<keyword evidence="11 14" id="KW-0472">Membrane</keyword>
<comment type="function">
    <text evidence="12">Dol-P-Glc:Glc(2)Man(9)GlcNAc(2)-PP-Dol alpha-1,2-glucosyltransferase that operates in the biosynthetic pathway of dolichol-linked oligosaccharides, the glycan precursors employed in protein asparagine (N)-glycosylation. The assembly of dolichol-linked oligosaccharides begins on the cytosolic side of the endoplasmic reticulum membrane and finishes in its lumen. The sequential addition of sugars to dolichol pyrophosphate produces dolichol-linked oligosaccharides containing fourteen sugars, including two GlcNAcs, nine mannoses and three glucoses. Once assembled, the oligosaccharide is transferred from the lipid to nascent proteins by oligosaccharyltransferases. In the lumen of the endoplasmic reticulum, adds the third and last glucose residue from dolichyl phosphate glucose (Dol-P-Glc) onto the lipid-linked oligosaccharide intermediate Glc(2)Man(9)GlcNAc(2)-PP-Dol to produce Glc(3)Man(9)GlcNAc(2)-PP-Dol.</text>
</comment>
<dbReference type="HOGENOM" id="CLU_017053_1_0_1"/>
<feature type="transmembrane region" description="Helical" evidence="14">
    <location>
        <begin position="71"/>
        <end position="92"/>
    </location>
</feature>
<evidence type="ECO:0000256" key="6">
    <source>
        <dbReference type="ARBA" id="ARBA00022676"/>
    </source>
</evidence>
<evidence type="ECO:0000256" key="13">
    <source>
        <dbReference type="ARBA" id="ARBA00048064"/>
    </source>
</evidence>
<keyword evidence="6 14" id="KW-0328">Glycosyltransferase</keyword>
<dbReference type="GO" id="GO:0006487">
    <property type="term" value="P:protein N-linked glycosylation"/>
    <property type="evidence" value="ECO:0000250"/>
    <property type="project" value="dictyBase"/>
</dbReference>
<keyword evidence="7" id="KW-0808">Transferase</keyword>
<evidence type="ECO:0000256" key="8">
    <source>
        <dbReference type="ARBA" id="ARBA00022692"/>
    </source>
</evidence>
<dbReference type="EC" id="2.4.1.256" evidence="4 14"/>
<evidence type="ECO:0000313" key="16">
    <source>
        <dbReference type="Proteomes" id="UP000002195"/>
    </source>
</evidence>
<evidence type="ECO:0000256" key="3">
    <source>
        <dbReference type="ARBA" id="ARBA00010600"/>
    </source>
</evidence>
<feature type="transmembrane region" description="Helical" evidence="14">
    <location>
        <begin position="99"/>
        <end position="120"/>
    </location>
</feature>
<evidence type="ECO:0000256" key="14">
    <source>
        <dbReference type="PIRNR" id="PIRNR028810"/>
    </source>
</evidence>
<organism evidence="15 16">
    <name type="scientific">Dictyostelium discoideum</name>
    <name type="common">Social amoeba</name>
    <dbReference type="NCBI Taxonomy" id="44689"/>
    <lineage>
        <taxon>Eukaryota</taxon>
        <taxon>Amoebozoa</taxon>
        <taxon>Evosea</taxon>
        <taxon>Eumycetozoa</taxon>
        <taxon>Dictyostelia</taxon>
        <taxon>Dictyosteliales</taxon>
        <taxon>Dictyosteliaceae</taxon>
        <taxon>Dictyostelium</taxon>
    </lineage>
</organism>
<evidence type="ECO:0000256" key="7">
    <source>
        <dbReference type="ARBA" id="ARBA00022679"/>
    </source>
</evidence>
<dbReference type="eggNOG" id="KOG2642">
    <property type="taxonomic scope" value="Eukaryota"/>
</dbReference>
<evidence type="ECO:0000313" key="15">
    <source>
        <dbReference type="EMBL" id="EAL68582.1"/>
    </source>
</evidence>
<feature type="transmembrane region" description="Helical" evidence="14">
    <location>
        <begin position="168"/>
        <end position="192"/>
    </location>
</feature>
<dbReference type="VEuPathDB" id="AmoebaDB:DDB_G0277817"/>
<dbReference type="FunCoup" id="Q54Z56">
    <property type="interactions" value="880"/>
</dbReference>
<feature type="transmembrane region" description="Helical" evidence="14">
    <location>
        <begin position="305"/>
        <end position="327"/>
    </location>
</feature>
<comment type="similarity">
    <text evidence="3 14">Belongs to the ALG10 glucosyltransferase family.</text>
</comment>
<evidence type="ECO:0000256" key="5">
    <source>
        <dbReference type="ARBA" id="ARBA00018512"/>
    </source>
</evidence>
<dbReference type="Proteomes" id="UP000002195">
    <property type="component" value="Unassembled WGS sequence"/>
</dbReference>
<dbReference type="GO" id="GO:0106073">
    <property type="term" value="F:dolichyl pyrophosphate Glc2Man9GlcNAc2 alpha-1,2-glucosyltransferase activity"/>
    <property type="evidence" value="ECO:0000318"/>
    <property type="project" value="GO_Central"/>
</dbReference>
<protein>
    <recommendedName>
        <fullName evidence="5 14">Dol-P-Glc:Glc(2)Man(9)GlcNAc(2)-PP-Dol alpha-1,2-glucosyltransferase</fullName>
        <ecNumber evidence="4 14">2.4.1.256</ecNumber>
    </recommendedName>
</protein>
<feature type="transmembrane region" description="Helical" evidence="14">
    <location>
        <begin position="259"/>
        <end position="285"/>
    </location>
</feature>
<reference evidence="15 16" key="1">
    <citation type="journal article" date="2005" name="Nature">
        <title>The genome of the social amoeba Dictyostelium discoideum.</title>
        <authorList>
            <consortium name="The Dictyostelium discoideum Sequencing Consortium"/>
            <person name="Eichinger L."/>
            <person name="Pachebat J.A."/>
            <person name="Glockner G."/>
            <person name="Rajandream M.A."/>
            <person name="Sucgang R."/>
            <person name="Berriman M."/>
            <person name="Song J."/>
            <person name="Olsen R."/>
            <person name="Szafranski K."/>
            <person name="Xu Q."/>
            <person name="Tunggal B."/>
            <person name="Kummerfeld S."/>
            <person name="Madera M."/>
            <person name="Konfortov B.A."/>
            <person name="Rivero F."/>
            <person name="Bankier A.T."/>
            <person name="Lehmann R."/>
            <person name="Hamlin N."/>
            <person name="Davies R."/>
            <person name="Gaudet P."/>
            <person name="Fey P."/>
            <person name="Pilcher K."/>
            <person name="Chen G."/>
            <person name="Saunders D."/>
            <person name="Sodergren E."/>
            <person name="Davis P."/>
            <person name="Kerhornou A."/>
            <person name="Nie X."/>
            <person name="Hall N."/>
            <person name="Anjard C."/>
            <person name="Hemphill L."/>
            <person name="Bason N."/>
            <person name="Farbrother P."/>
            <person name="Desany B."/>
            <person name="Just E."/>
            <person name="Morio T."/>
            <person name="Rost R."/>
            <person name="Churcher C."/>
            <person name="Cooper J."/>
            <person name="Haydock S."/>
            <person name="van Driessche N."/>
            <person name="Cronin A."/>
            <person name="Goodhead I."/>
            <person name="Muzny D."/>
            <person name="Mourier T."/>
            <person name="Pain A."/>
            <person name="Lu M."/>
            <person name="Harper D."/>
            <person name="Lindsay R."/>
            <person name="Hauser H."/>
            <person name="James K."/>
            <person name="Quiles M."/>
            <person name="Madan Babu M."/>
            <person name="Saito T."/>
            <person name="Buchrieser C."/>
            <person name="Wardroper A."/>
            <person name="Felder M."/>
            <person name="Thangavelu M."/>
            <person name="Johnson D."/>
            <person name="Knights A."/>
            <person name="Loulseged H."/>
            <person name="Mungall K."/>
            <person name="Oliver K."/>
            <person name="Price C."/>
            <person name="Quail M.A."/>
            <person name="Urushihara H."/>
            <person name="Hernandez J."/>
            <person name="Rabbinowitsch E."/>
            <person name="Steffen D."/>
            <person name="Sanders M."/>
            <person name="Ma J."/>
            <person name="Kohara Y."/>
            <person name="Sharp S."/>
            <person name="Simmonds M."/>
            <person name="Spiegler S."/>
            <person name="Tivey A."/>
            <person name="Sugano S."/>
            <person name="White B."/>
            <person name="Walker D."/>
            <person name="Woodward J."/>
            <person name="Winckler T."/>
            <person name="Tanaka Y."/>
            <person name="Shaulsky G."/>
            <person name="Schleicher M."/>
            <person name="Weinstock G."/>
            <person name="Rosenthal A."/>
            <person name="Cox E.C."/>
            <person name="Chisholm R.L."/>
            <person name="Gibbs R."/>
            <person name="Loomis W.F."/>
            <person name="Platzer M."/>
            <person name="Kay R.R."/>
            <person name="Williams J."/>
            <person name="Dear P.H."/>
            <person name="Noegel A.A."/>
            <person name="Barrell B."/>
            <person name="Kuspa A."/>
        </authorList>
    </citation>
    <scope>NUCLEOTIDE SEQUENCE [LARGE SCALE GENOMIC DNA]</scope>
    <source>
        <strain evidence="15 16">AX4</strain>
    </source>
</reference>
<proteinExistence type="inferred from homology"/>
<sequence>MNKLQSIQNDVLKICKVIGIIMIISLSILKIINSNQIEPYVDEIFHIPQTIKYCEFKFKEWDNKITTLPGLYILALIYSNILSMFGIGDGIWISHCSVVVLRSFNVFCLIITFFSIYEILKISTYNLLLSPASSLSSLKINQKEVIENKNSINNTIILRTIHLSIFPIFYFFHFLFYTDVVSTCSIFLTLLFSLKNKFNLSSFFGLISVTIRQTNIIWVFFITINNILKLYEENKEKQNYIFKELNLIKDIIEFIKFSIFNLLLIIKKFIGFIMVGILFLIFLYYNGSIVVGDKSNHESSFHVSQLFYFSLITMLFSLPSILISSLLKRFGNQNEGNQNENEKKILLYDPIEFLKNINFKYLIVIIIGMVLMIWKFTYTHLFLLSDNRHYTFYIWNRFIEKYSIGRYLPIPFYCYSIWFIWKVLSENRSKLWCIFYFLSTAMVLLPSPLVEPRYYIVPFFLFQLNQFHYYNNFIIQNGTIGRFFY</sequence>
<gene>
    <name evidence="15" type="primary">alg10</name>
    <name evidence="15" type="ORF">DDB_G0277817</name>
</gene>
<evidence type="ECO:0000256" key="4">
    <source>
        <dbReference type="ARBA" id="ARBA00011967"/>
    </source>
</evidence>
<dbReference type="InParanoid" id="Q54Z56"/>
<dbReference type="KEGG" id="ddi:DDB_G0277817"/>
<dbReference type="OMA" id="VWDSKIT"/>
<comment type="subcellular location">
    <subcellularLocation>
        <location evidence="1">Endoplasmic reticulum membrane</location>
        <topology evidence="1">Multi-pass membrane protein</topology>
    </subcellularLocation>
</comment>
<evidence type="ECO:0000256" key="11">
    <source>
        <dbReference type="ARBA" id="ARBA00023136"/>
    </source>
</evidence>
<dbReference type="RefSeq" id="XP_642497.1">
    <property type="nucleotide sequence ID" value="XM_637405.1"/>
</dbReference>
<evidence type="ECO:0000256" key="2">
    <source>
        <dbReference type="ARBA" id="ARBA00004922"/>
    </source>
</evidence>
<dbReference type="GO" id="GO:0005789">
    <property type="term" value="C:endoplasmic reticulum membrane"/>
    <property type="evidence" value="ECO:0007669"/>
    <property type="project" value="UniProtKB-SubCell"/>
</dbReference>
<dbReference type="dictyBase" id="DDB_G0277817">
    <property type="gene designation" value="alg10"/>
</dbReference>
<keyword evidence="9" id="KW-0256">Endoplasmic reticulum</keyword>
<dbReference type="GO" id="GO:0005783">
    <property type="term" value="C:endoplasmic reticulum"/>
    <property type="evidence" value="ECO:0000250"/>
    <property type="project" value="dictyBase"/>
</dbReference>
<keyword evidence="10 14" id="KW-1133">Transmembrane helix</keyword>
<dbReference type="AlphaFoldDB" id="Q54Z56"/>
<accession>Q54Z56</accession>
<dbReference type="GeneID" id="8621208"/>
<evidence type="ECO:0000256" key="1">
    <source>
        <dbReference type="ARBA" id="ARBA00004477"/>
    </source>
</evidence>
<dbReference type="Pfam" id="PF04922">
    <property type="entry name" value="DIE2_ALG10"/>
    <property type="match status" value="1"/>
</dbReference>
<comment type="caution">
    <text evidence="14">Lacks conserved residue(s) required for the propagation of feature annotation.</text>
</comment>
<dbReference type="STRING" id="44689.Q54Z56"/>
<dbReference type="PANTHER" id="PTHR12989">
    <property type="entry name" value="ALPHA-1,2-GLUCOSYLTRANSFERASE ALG10"/>
    <property type="match status" value="1"/>
</dbReference>